<proteinExistence type="predicted"/>
<reference evidence="3" key="1">
    <citation type="submission" date="2021-04" db="EMBL/GenBank/DDBJ databases">
        <title>novel species isolated from subtropical streams in China.</title>
        <authorList>
            <person name="Lu H."/>
        </authorList>
    </citation>
    <scope>NUCLEOTIDE SEQUENCE</scope>
    <source>
        <strain evidence="3">FT137W</strain>
    </source>
</reference>
<sequence length="455" mass="48315">MPTWNRHSADVFLRELWAQALAAVSAERCLPPYLPAVPTQKDGRLLVIGAGKAAAAMARSLEKHYQATVGSELSTTFSSQRVNQQLRLSGMVIVPYGHRVECAWIQVREASHPIPDAAGSEAAREMLELVRGLSAHDSVICLLSGGGSALMSLPAEGLTLEQKQAINRALLRSGARIHEINCVRKHLSAIKGGRLALACEPARVWSFIISDVAGDDASIIASGPTLPDASTTVEALAILRHCQIDIPNKVLEYLQSPAAETPKANLPSLHNPHYQIVANARDALEGAATWARQQGVRVEILSDCLEGEASDLGYQHASYARSLANQGDSCGSVDRQGPILLLSGGETTVTLSGGDQSEGRGGRNTEYLLSLCLHLKGDPRIYALAADTDGRDGSEANAGALCFPDSLLVAASAGVNAETSLARHDAFTFFETTGDLLFSGPSLTNVNDFRAILIV</sequence>
<dbReference type="Pfam" id="PF05161">
    <property type="entry name" value="MOFRL"/>
    <property type="match status" value="1"/>
</dbReference>
<dbReference type="GO" id="GO:0008887">
    <property type="term" value="F:glycerate kinase activity"/>
    <property type="evidence" value="ECO:0007669"/>
    <property type="project" value="InterPro"/>
</dbReference>
<dbReference type="Pfam" id="PF13660">
    <property type="entry name" value="DUF4147"/>
    <property type="match status" value="1"/>
</dbReference>
<organism evidence="3 4">
    <name type="scientific">Undibacterium fentianense</name>
    <dbReference type="NCBI Taxonomy" id="2828728"/>
    <lineage>
        <taxon>Bacteria</taxon>
        <taxon>Pseudomonadati</taxon>
        <taxon>Pseudomonadota</taxon>
        <taxon>Betaproteobacteria</taxon>
        <taxon>Burkholderiales</taxon>
        <taxon>Oxalobacteraceae</taxon>
        <taxon>Undibacterium</taxon>
    </lineage>
</organism>
<dbReference type="Gene3D" id="3.40.50.10180">
    <property type="entry name" value="Glycerate kinase, MOFRL-like N-terminal domain"/>
    <property type="match status" value="1"/>
</dbReference>
<protein>
    <submittedName>
        <fullName evidence="3">Glycerate kinase</fullName>
    </submittedName>
</protein>
<feature type="domain" description="MOFRL" evidence="1">
    <location>
        <begin position="340"/>
        <end position="448"/>
    </location>
</feature>
<name>A0A941E4Y5_9BURK</name>
<feature type="domain" description="MOFRL-associated" evidence="2">
    <location>
        <begin position="13"/>
        <end position="255"/>
    </location>
</feature>
<dbReference type="PANTHER" id="PTHR12227">
    <property type="entry name" value="GLYCERATE KINASE"/>
    <property type="match status" value="1"/>
</dbReference>
<accession>A0A941E4Y5</accession>
<dbReference type="SUPFAM" id="SSF82544">
    <property type="entry name" value="GckA/TtuD-like"/>
    <property type="match status" value="1"/>
</dbReference>
<dbReference type="AlphaFoldDB" id="A0A941E4Y5"/>
<dbReference type="Gene3D" id="3.40.1480.10">
    <property type="entry name" value="MOFRL domain"/>
    <property type="match status" value="1"/>
</dbReference>
<evidence type="ECO:0000313" key="3">
    <source>
        <dbReference type="EMBL" id="MBR7800699.1"/>
    </source>
</evidence>
<evidence type="ECO:0000259" key="1">
    <source>
        <dbReference type="Pfam" id="PF05161"/>
    </source>
</evidence>
<keyword evidence="4" id="KW-1185">Reference proteome</keyword>
<comment type="caution">
    <text evidence="3">The sequence shown here is derived from an EMBL/GenBank/DDBJ whole genome shotgun (WGS) entry which is preliminary data.</text>
</comment>
<dbReference type="GO" id="GO:0005737">
    <property type="term" value="C:cytoplasm"/>
    <property type="evidence" value="ECO:0007669"/>
    <property type="project" value="TreeGrafter"/>
</dbReference>
<dbReference type="PANTHER" id="PTHR12227:SF0">
    <property type="entry name" value="GLYCERATE KINASE"/>
    <property type="match status" value="1"/>
</dbReference>
<dbReference type="RefSeq" id="WP_212675815.1">
    <property type="nucleotide sequence ID" value="NZ_JAGSPJ010000004.1"/>
</dbReference>
<dbReference type="InterPro" id="IPR039760">
    <property type="entry name" value="MOFRL_protein"/>
</dbReference>
<dbReference type="InterPro" id="IPR007835">
    <property type="entry name" value="MOFRL"/>
</dbReference>
<dbReference type="InterPro" id="IPR037035">
    <property type="entry name" value="GK-like_C_sf"/>
</dbReference>
<dbReference type="Proteomes" id="UP000678545">
    <property type="component" value="Unassembled WGS sequence"/>
</dbReference>
<keyword evidence="3" id="KW-0808">Transferase</keyword>
<dbReference type="EMBL" id="JAGSPJ010000004">
    <property type="protein sequence ID" value="MBR7800699.1"/>
    <property type="molecule type" value="Genomic_DNA"/>
</dbReference>
<dbReference type="InterPro" id="IPR038614">
    <property type="entry name" value="GK_N_sf"/>
</dbReference>
<dbReference type="InterPro" id="IPR025286">
    <property type="entry name" value="MOFRL_assoc_dom"/>
</dbReference>
<evidence type="ECO:0000313" key="4">
    <source>
        <dbReference type="Proteomes" id="UP000678545"/>
    </source>
</evidence>
<keyword evidence="3" id="KW-0418">Kinase</keyword>
<gene>
    <name evidence="3" type="ORF">KDM90_11880</name>
</gene>
<evidence type="ECO:0000259" key="2">
    <source>
        <dbReference type="Pfam" id="PF13660"/>
    </source>
</evidence>